<sequence length="263" mass="29754">FMRRSLVSFFTAARWLGIHLFYFRNIVLGPVFTKMNSELNPEAPEFYPHLTSVTQNGYSTVNKTIKTSNLLPKQGSYELYKTFTDFNILTCQLSENVVTQSNQIITAELPGVKLKRNDIQYNSEKLVDANDNMLDRVNINIDIVSGENQPNNKFLDGLNIAPWNRQNNGPVIAKIQVGSTTFIGAKNIPRPQLTFKDPVDNSKSLWVPKISDKPNNIKPLALNILYNDEGEAVGYEHPYQVELDLYQPPAEFIDPDPEPPTPP</sequence>
<dbReference type="GO" id="GO:0071037">
    <property type="term" value="P:nuclear polyadenylation-dependent snRNA catabolic process"/>
    <property type="evidence" value="ECO:0007669"/>
    <property type="project" value="TreeGrafter"/>
</dbReference>
<dbReference type="InterPro" id="IPR045092">
    <property type="entry name" value="Rrp6-like"/>
</dbReference>
<feature type="non-terminal residue" evidence="2">
    <location>
        <position position="1"/>
    </location>
</feature>
<dbReference type="AlphaFoldDB" id="A0A1E1W8W1"/>
<feature type="non-terminal residue" evidence="2">
    <location>
        <position position="263"/>
    </location>
</feature>
<dbReference type="GO" id="GO:0000467">
    <property type="term" value="P:exonucleolytic trimming to generate mature 3'-end of 5.8S rRNA from tricistronic rRNA transcript (SSU-rRNA, 5.8S rRNA, LSU-rRNA)"/>
    <property type="evidence" value="ECO:0007669"/>
    <property type="project" value="InterPro"/>
</dbReference>
<dbReference type="GO" id="GO:0071039">
    <property type="term" value="P:nuclear polyadenylation-dependent CUT catabolic process"/>
    <property type="evidence" value="ECO:0007669"/>
    <property type="project" value="TreeGrafter"/>
</dbReference>
<dbReference type="Pfam" id="PF08066">
    <property type="entry name" value="PMC2NT"/>
    <property type="match status" value="1"/>
</dbReference>
<dbReference type="GO" id="GO:0071035">
    <property type="term" value="P:nuclear polyadenylation-dependent rRNA catabolic process"/>
    <property type="evidence" value="ECO:0007669"/>
    <property type="project" value="TreeGrafter"/>
</dbReference>
<name>A0A1E1W8W1_PECGO</name>
<evidence type="ECO:0000313" key="2">
    <source>
        <dbReference type="EMBL" id="JAT83404.1"/>
    </source>
</evidence>
<evidence type="ECO:0000259" key="1">
    <source>
        <dbReference type="Pfam" id="PF08066"/>
    </source>
</evidence>
<gene>
    <name evidence="2" type="ORF">g.16986</name>
</gene>
<dbReference type="InterPro" id="IPR012588">
    <property type="entry name" value="Exosome-assoc_fac_Rrp6_N"/>
</dbReference>
<dbReference type="GO" id="GO:0000176">
    <property type="term" value="C:nuclear exosome (RNase complex)"/>
    <property type="evidence" value="ECO:0007669"/>
    <property type="project" value="InterPro"/>
</dbReference>
<protein>
    <recommendedName>
        <fullName evidence="1">Exosome-associated factor Rrp6 N-terminal domain-containing protein</fullName>
    </recommendedName>
</protein>
<dbReference type="GO" id="GO:0071036">
    <property type="term" value="P:nuclear polyadenylation-dependent snoRNA catabolic process"/>
    <property type="evidence" value="ECO:0007669"/>
    <property type="project" value="TreeGrafter"/>
</dbReference>
<proteinExistence type="predicted"/>
<organism evidence="2">
    <name type="scientific">Pectinophora gossypiella</name>
    <name type="common">Cotton pink bollworm</name>
    <name type="synonym">Depressaria gossypiella</name>
    <dbReference type="NCBI Taxonomy" id="13191"/>
    <lineage>
        <taxon>Eukaryota</taxon>
        <taxon>Metazoa</taxon>
        <taxon>Ecdysozoa</taxon>
        <taxon>Arthropoda</taxon>
        <taxon>Hexapoda</taxon>
        <taxon>Insecta</taxon>
        <taxon>Pterygota</taxon>
        <taxon>Neoptera</taxon>
        <taxon>Endopterygota</taxon>
        <taxon>Lepidoptera</taxon>
        <taxon>Glossata</taxon>
        <taxon>Ditrysia</taxon>
        <taxon>Gelechioidea</taxon>
        <taxon>Gelechiidae</taxon>
        <taxon>Apatetrinae</taxon>
        <taxon>Pectinophora</taxon>
    </lineage>
</organism>
<reference evidence="2" key="1">
    <citation type="submission" date="2015-09" db="EMBL/GenBank/DDBJ databases">
        <title>De novo assembly of Pectinophora gossypiella (Pink Bollworm) gut transcriptome.</title>
        <authorList>
            <person name="Tassone E.E."/>
        </authorList>
    </citation>
    <scope>NUCLEOTIDE SEQUENCE</scope>
</reference>
<dbReference type="Gene3D" id="3.30.420.10">
    <property type="entry name" value="Ribonuclease H-like superfamily/Ribonuclease H"/>
    <property type="match status" value="1"/>
</dbReference>
<dbReference type="PANTHER" id="PTHR12124:SF47">
    <property type="entry name" value="EXOSOME COMPONENT 10"/>
    <property type="match status" value="1"/>
</dbReference>
<dbReference type="GO" id="GO:0071040">
    <property type="term" value="P:nuclear polyadenylation-dependent antisense transcript catabolic process"/>
    <property type="evidence" value="ECO:0007669"/>
    <property type="project" value="TreeGrafter"/>
</dbReference>
<feature type="domain" description="Exosome-associated factor Rrp6 N-terminal" evidence="1">
    <location>
        <begin position="63"/>
        <end position="146"/>
    </location>
</feature>
<dbReference type="OrthoDB" id="2250022at2759"/>
<dbReference type="PANTHER" id="PTHR12124">
    <property type="entry name" value="POLYMYOSITIS/SCLERODERMA AUTOANTIGEN-RELATED"/>
    <property type="match status" value="1"/>
</dbReference>
<dbReference type="InterPro" id="IPR036397">
    <property type="entry name" value="RNaseH_sf"/>
</dbReference>
<dbReference type="GO" id="GO:0071038">
    <property type="term" value="P:TRAMP-dependent tRNA surveillance pathway"/>
    <property type="evidence" value="ECO:0007669"/>
    <property type="project" value="TreeGrafter"/>
</dbReference>
<dbReference type="GO" id="GO:0071051">
    <property type="term" value="P:poly(A)-dependent snoRNA 3'-end processing"/>
    <property type="evidence" value="ECO:0007669"/>
    <property type="project" value="TreeGrafter"/>
</dbReference>
<dbReference type="GO" id="GO:0003727">
    <property type="term" value="F:single-stranded RNA binding"/>
    <property type="evidence" value="ECO:0007669"/>
    <property type="project" value="TreeGrafter"/>
</dbReference>
<dbReference type="GO" id="GO:0071044">
    <property type="term" value="P:histone mRNA catabolic process"/>
    <property type="evidence" value="ECO:0007669"/>
    <property type="project" value="TreeGrafter"/>
</dbReference>
<accession>A0A1E1W8W1</accession>
<dbReference type="GO" id="GO:0000175">
    <property type="term" value="F:3'-5'-RNA exonuclease activity"/>
    <property type="evidence" value="ECO:0007669"/>
    <property type="project" value="InterPro"/>
</dbReference>
<dbReference type="EMBL" id="GDQN01007650">
    <property type="protein sequence ID" value="JAT83404.1"/>
    <property type="molecule type" value="Transcribed_RNA"/>
</dbReference>
<dbReference type="GO" id="GO:0005730">
    <property type="term" value="C:nucleolus"/>
    <property type="evidence" value="ECO:0007669"/>
    <property type="project" value="TreeGrafter"/>
</dbReference>